<feature type="region of interest" description="Disordered" evidence="2">
    <location>
        <begin position="128"/>
        <end position="148"/>
    </location>
</feature>
<name>A0AAU9SGH3_THLAR</name>
<sequence length="213" mass="24375">MCLARILSVCNIIPLGAVRFRIISGPPPPLGAVGFTGASARPCSSWKSVFDDRKEKWWQTFVQNYYWEDRIKDNVYRLWKLHTHTTICQKISKKKRLNQKPKYISEADWTTLLEFWSTELACKRSKSVAESPKSNPHKKGCTSIVQRSKTSRGRVYRIGSVQLRDFNPTEPVHASLSHSVDMHMRISGLEVHSEALKSNITELKQDVVAMKSD</sequence>
<dbReference type="Proteomes" id="UP000836841">
    <property type="component" value="Chromosome 5"/>
</dbReference>
<evidence type="ECO:0000313" key="4">
    <source>
        <dbReference type="Proteomes" id="UP000836841"/>
    </source>
</evidence>
<feature type="coiled-coil region" evidence="1">
    <location>
        <begin position="186"/>
        <end position="213"/>
    </location>
</feature>
<proteinExistence type="predicted"/>
<accession>A0AAU9SGH3</accession>
<keyword evidence="1" id="KW-0175">Coiled coil</keyword>
<dbReference type="AlphaFoldDB" id="A0AAU9SGH3"/>
<evidence type="ECO:0000256" key="2">
    <source>
        <dbReference type="SAM" id="MobiDB-lite"/>
    </source>
</evidence>
<reference evidence="3 4" key="1">
    <citation type="submission" date="2022-03" db="EMBL/GenBank/DDBJ databases">
        <authorList>
            <person name="Nunn A."/>
            <person name="Chopra R."/>
            <person name="Nunn A."/>
            <person name="Contreras Garrido A."/>
        </authorList>
    </citation>
    <scope>NUCLEOTIDE SEQUENCE [LARGE SCALE GENOMIC DNA]</scope>
</reference>
<keyword evidence="4" id="KW-1185">Reference proteome</keyword>
<organism evidence="3 4">
    <name type="scientific">Thlaspi arvense</name>
    <name type="common">Field penny-cress</name>
    <dbReference type="NCBI Taxonomy" id="13288"/>
    <lineage>
        <taxon>Eukaryota</taxon>
        <taxon>Viridiplantae</taxon>
        <taxon>Streptophyta</taxon>
        <taxon>Embryophyta</taxon>
        <taxon>Tracheophyta</taxon>
        <taxon>Spermatophyta</taxon>
        <taxon>Magnoliopsida</taxon>
        <taxon>eudicotyledons</taxon>
        <taxon>Gunneridae</taxon>
        <taxon>Pentapetalae</taxon>
        <taxon>rosids</taxon>
        <taxon>malvids</taxon>
        <taxon>Brassicales</taxon>
        <taxon>Brassicaceae</taxon>
        <taxon>Thlaspideae</taxon>
        <taxon>Thlaspi</taxon>
    </lineage>
</organism>
<gene>
    <name evidence="3" type="ORF">TAV2_LOCUS17153</name>
</gene>
<evidence type="ECO:0000256" key="1">
    <source>
        <dbReference type="SAM" id="Coils"/>
    </source>
</evidence>
<evidence type="ECO:0000313" key="3">
    <source>
        <dbReference type="EMBL" id="CAH2065630.1"/>
    </source>
</evidence>
<protein>
    <recommendedName>
        <fullName evidence="5">Transposase</fullName>
    </recommendedName>
</protein>
<dbReference type="EMBL" id="OU466861">
    <property type="protein sequence ID" value="CAH2065630.1"/>
    <property type="molecule type" value="Genomic_DNA"/>
</dbReference>
<evidence type="ECO:0008006" key="5">
    <source>
        <dbReference type="Google" id="ProtNLM"/>
    </source>
</evidence>